<sequence length="187" mass="21488">MKIESTKLKDCFIIHDTVFGDNRGYFFESFNQQRFKDQTGLTINFVQDNQSKSERGVLRGLHYQHGEHAQAKLVRVLQGRVIDVAVDVRLNSPTFGEHVAVELTEDNHRQLFVPRGFAHGFVVLSETAVFFYKCDNFYNKASEGGILYNDPELNIDWQISPSEILLSDKDQQLPLFSEAIKSIRFTI</sequence>
<evidence type="ECO:0000256" key="2">
    <source>
        <dbReference type="ARBA" id="ARBA00001997"/>
    </source>
</evidence>
<comment type="pathway">
    <text evidence="7">Carbohydrate biosynthesis; dTDP-L-rhamnose biosynthesis.</text>
</comment>
<feature type="active site" description="Proton donor" evidence="5">
    <location>
        <position position="132"/>
    </location>
</feature>
<evidence type="ECO:0000256" key="1">
    <source>
        <dbReference type="ARBA" id="ARBA00001298"/>
    </source>
</evidence>
<dbReference type="InterPro" id="IPR014710">
    <property type="entry name" value="RmlC-like_jellyroll"/>
</dbReference>
<evidence type="ECO:0000256" key="6">
    <source>
        <dbReference type="PIRSR" id="PIRSR600888-3"/>
    </source>
</evidence>
<dbReference type="EMBL" id="AP029612">
    <property type="protein sequence ID" value="BFG70392.1"/>
    <property type="molecule type" value="Genomic_DNA"/>
</dbReference>
<gene>
    <name evidence="8" type="primary">rfbC_1</name>
    <name evidence="8" type="ORF">KACHI17_12730</name>
</gene>
<protein>
    <recommendedName>
        <fullName evidence="4 7">dTDP-4-dehydrorhamnose 3,5-epimerase</fullName>
        <ecNumber evidence="3 7">5.1.3.13</ecNumber>
    </recommendedName>
    <alternativeName>
        <fullName evidence="7">Thymidine diphospho-4-keto-rhamnose 3,5-epimerase</fullName>
    </alternativeName>
</protein>
<keyword evidence="7" id="KW-0413">Isomerase</keyword>
<dbReference type="NCBIfam" id="TIGR01221">
    <property type="entry name" value="rmlC"/>
    <property type="match status" value="1"/>
</dbReference>
<dbReference type="SUPFAM" id="SSF51182">
    <property type="entry name" value="RmlC-like cupins"/>
    <property type="match status" value="1"/>
</dbReference>
<comment type="function">
    <text evidence="2 7">Catalyzes the epimerization of the C3' and C5'positions of dTDP-6-deoxy-D-xylo-4-hexulose, forming dTDP-6-deoxy-L-lyxo-4-hexulose.</text>
</comment>
<dbReference type="InterPro" id="IPR011051">
    <property type="entry name" value="RmlC_Cupin_sf"/>
</dbReference>
<evidence type="ECO:0000256" key="7">
    <source>
        <dbReference type="RuleBase" id="RU364069"/>
    </source>
</evidence>
<dbReference type="AlphaFoldDB" id="A0AAT9GIG8"/>
<evidence type="ECO:0000256" key="3">
    <source>
        <dbReference type="ARBA" id="ARBA00012098"/>
    </source>
</evidence>
<evidence type="ECO:0000256" key="4">
    <source>
        <dbReference type="ARBA" id="ARBA00019595"/>
    </source>
</evidence>
<dbReference type="GO" id="GO:0008830">
    <property type="term" value="F:dTDP-4-dehydrorhamnose 3,5-epimerase activity"/>
    <property type="evidence" value="ECO:0007669"/>
    <property type="project" value="UniProtKB-UniRule"/>
</dbReference>
<dbReference type="RefSeq" id="WP_353550673.1">
    <property type="nucleotide sequence ID" value="NZ_AP029612.1"/>
</dbReference>
<comment type="catalytic activity">
    <reaction evidence="1 7">
        <text>dTDP-4-dehydro-6-deoxy-alpha-D-glucose = dTDP-4-dehydro-beta-L-rhamnose</text>
        <dbReference type="Rhea" id="RHEA:16969"/>
        <dbReference type="ChEBI" id="CHEBI:57649"/>
        <dbReference type="ChEBI" id="CHEBI:62830"/>
        <dbReference type="EC" id="5.1.3.13"/>
    </reaction>
</comment>
<feature type="active site" description="Proton acceptor" evidence="5">
    <location>
        <position position="62"/>
    </location>
</feature>
<evidence type="ECO:0000313" key="8">
    <source>
        <dbReference type="EMBL" id="BFG70392.1"/>
    </source>
</evidence>
<dbReference type="PANTHER" id="PTHR21047:SF2">
    <property type="entry name" value="THYMIDINE DIPHOSPHO-4-KETO-RHAMNOSE 3,5-EPIMERASE"/>
    <property type="match status" value="1"/>
</dbReference>
<dbReference type="GO" id="GO:0005829">
    <property type="term" value="C:cytosol"/>
    <property type="evidence" value="ECO:0007669"/>
    <property type="project" value="TreeGrafter"/>
</dbReference>
<feature type="site" description="Participates in a stacking interaction with the thymidine ring of dTDP-4-oxo-6-deoxyglucose" evidence="6">
    <location>
        <position position="138"/>
    </location>
</feature>
<dbReference type="GO" id="GO:0019305">
    <property type="term" value="P:dTDP-rhamnose biosynthetic process"/>
    <property type="evidence" value="ECO:0007669"/>
    <property type="project" value="UniProtKB-UniRule"/>
</dbReference>
<dbReference type="Pfam" id="PF00908">
    <property type="entry name" value="dTDP_sugar_isom"/>
    <property type="match status" value="1"/>
</dbReference>
<reference evidence="8" key="1">
    <citation type="submission" date="2024-02" db="EMBL/GenBank/DDBJ databases">
        <title>Sediminibacterium planktonica sp. nov. and Sediminibacterium longus sp. nov., isolated from surface lake and river water.</title>
        <authorList>
            <person name="Watanabe K."/>
            <person name="Takemine S."/>
            <person name="Ishii Y."/>
            <person name="Ogata Y."/>
            <person name="Shindo C."/>
            <person name="Suda W."/>
        </authorList>
    </citation>
    <scope>NUCLEOTIDE SEQUENCE</scope>
    <source>
        <strain evidence="8">KACHI17</strain>
    </source>
</reference>
<dbReference type="PANTHER" id="PTHR21047">
    <property type="entry name" value="DTDP-6-DEOXY-D-GLUCOSE-3,5 EPIMERASE"/>
    <property type="match status" value="1"/>
</dbReference>
<dbReference type="EC" id="5.1.3.13" evidence="3 7"/>
<comment type="similarity">
    <text evidence="7">Belongs to the dTDP-4-dehydrorhamnose 3,5-epimerase family.</text>
</comment>
<comment type="subunit">
    <text evidence="7">Homodimer.</text>
</comment>
<dbReference type="GO" id="GO:0000271">
    <property type="term" value="P:polysaccharide biosynthetic process"/>
    <property type="evidence" value="ECO:0007669"/>
    <property type="project" value="TreeGrafter"/>
</dbReference>
<dbReference type="Gene3D" id="2.60.120.10">
    <property type="entry name" value="Jelly Rolls"/>
    <property type="match status" value="1"/>
</dbReference>
<organism evidence="8">
    <name type="scientific">Sediminibacterium sp. KACHI17</name>
    <dbReference type="NCBI Taxonomy" id="1751071"/>
    <lineage>
        <taxon>Bacteria</taxon>
        <taxon>Pseudomonadati</taxon>
        <taxon>Bacteroidota</taxon>
        <taxon>Chitinophagia</taxon>
        <taxon>Chitinophagales</taxon>
        <taxon>Chitinophagaceae</taxon>
        <taxon>Sediminibacterium</taxon>
    </lineage>
</organism>
<accession>A0AAT9GIG8</accession>
<dbReference type="InterPro" id="IPR000888">
    <property type="entry name" value="RmlC-like"/>
</dbReference>
<proteinExistence type="inferred from homology"/>
<name>A0AAT9GIG8_9BACT</name>
<dbReference type="CDD" id="cd00438">
    <property type="entry name" value="cupin_RmlC"/>
    <property type="match status" value="1"/>
</dbReference>
<evidence type="ECO:0000256" key="5">
    <source>
        <dbReference type="PIRSR" id="PIRSR600888-1"/>
    </source>
</evidence>